<name>A0A437M4C8_9SPHN</name>
<proteinExistence type="predicted"/>
<feature type="region of interest" description="Disordered" evidence="1">
    <location>
        <begin position="69"/>
        <end position="101"/>
    </location>
</feature>
<evidence type="ECO:0000256" key="1">
    <source>
        <dbReference type="SAM" id="MobiDB-lite"/>
    </source>
</evidence>
<gene>
    <name evidence="2" type="ORF">EOD43_00935</name>
</gene>
<dbReference type="OrthoDB" id="7410762at2"/>
<feature type="compositionally biased region" description="Low complexity" evidence="1">
    <location>
        <begin position="83"/>
        <end position="92"/>
    </location>
</feature>
<evidence type="ECO:0000313" key="2">
    <source>
        <dbReference type="EMBL" id="RVT92528.1"/>
    </source>
</evidence>
<reference evidence="2 3" key="1">
    <citation type="submission" date="2019-01" db="EMBL/GenBank/DDBJ databases">
        <authorList>
            <person name="Chen W.-M."/>
        </authorList>
    </citation>
    <scope>NUCLEOTIDE SEQUENCE [LARGE SCALE GENOMIC DNA]</scope>
    <source>
        <strain evidence="2 3">CCP-7</strain>
    </source>
</reference>
<organism evidence="2 3">
    <name type="scientific">Sphingomonas crocodyli</name>
    <dbReference type="NCBI Taxonomy" id="1979270"/>
    <lineage>
        <taxon>Bacteria</taxon>
        <taxon>Pseudomonadati</taxon>
        <taxon>Pseudomonadota</taxon>
        <taxon>Alphaproteobacteria</taxon>
        <taxon>Sphingomonadales</taxon>
        <taxon>Sphingomonadaceae</taxon>
        <taxon>Sphingomonas</taxon>
    </lineage>
</organism>
<accession>A0A437M4C8</accession>
<dbReference type="Proteomes" id="UP000282971">
    <property type="component" value="Unassembled WGS sequence"/>
</dbReference>
<dbReference type="EMBL" id="SACN01000001">
    <property type="protein sequence ID" value="RVT92528.1"/>
    <property type="molecule type" value="Genomic_DNA"/>
</dbReference>
<evidence type="ECO:0000313" key="3">
    <source>
        <dbReference type="Proteomes" id="UP000282971"/>
    </source>
</evidence>
<comment type="caution">
    <text evidence="2">The sequence shown here is derived from an EMBL/GenBank/DDBJ whole genome shotgun (WGS) entry which is preliminary data.</text>
</comment>
<feature type="compositionally biased region" description="Basic and acidic residues" evidence="1">
    <location>
        <begin position="69"/>
        <end position="80"/>
    </location>
</feature>
<dbReference type="RefSeq" id="WP_127740219.1">
    <property type="nucleotide sequence ID" value="NZ_SACN01000001.1"/>
</dbReference>
<keyword evidence="3" id="KW-1185">Reference proteome</keyword>
<evidence type="ECO:0008006" key="4">
    <source>
        <dbReference type="Google" id="ProtNLM"/>
    </source>
</evidence>
<dbReference type="AlphaFoldDB" id="A0A437M4C8"/>
<protein>
    <recommendedName>
        <fullName evidence="4">Energy transducer TonB</fullName>
    </recommendedName>
</protein>
<sequence>MRAALLRFSADPHAPSVRRRAVTLIIVAFIHALLLWAFLTLAPAADLRKSGLLKNFSLIQIDGEKQEEKKAARAQKEQEKTPTVSVQQAAAPSVPPPTPETRALNMIVVTSDEFRAGDIANLPRSGAAAGNAQVAEGGDAMSQGARAPNGERLYDAAWYREPTDAEMATYMPKRQIPDGAWGDVYCRTAPDWRVEDCHELDESPPGTGLARAVRLASWQFKVRPPRVGGKTLIGSWVRIRFNISNSKKPD</sequence>